<dbReference type="AlphaFoldDB" id="A0A1X7PDZ5"/>
<accession>A0A1X7PDZ5</accession>
<evidence type="ECO:0000256" key="3">
    <source>
        <dbReference type="ARBA" id="ARBA00023004"/>
    </source>
</evidence>
<dbReference type="InterPro" id="IPR052950">
    <property type="entry name" value="CISD"/>
</dbReference>
<keyword evidence="2" id="KW-0479">Metal-binding</keyword>
<dbReference type="RefSeq" id="WP_085465665.1">
    <property type="nucleotide sequence ID" value="NZ_FXBL01000004.1"/>
</dbReference>
<evidence type="ECO:0000256" key="2">
    <source>
        <dbReference type="ARBA" id="ARBA00022723"/>
    </source>
</evidence>
<evidence type="ECO:0000256" key="4">
    <source>
        <dbReference type="ARBA" id="ARBA00023014"/>
    </source>
</evidence>
<dbReference type="Proteomes" id="UP000193083">
    <property type="component" value="Unassembled WGS sequence"/>
</dbReference>
<evidence type="ECO:0000313" key="6">
    <source>
        <dbReference type="EMBL" id="SMH49373.1"/>
    </source>
</evidence>
<sequence length="212" mass="22904">MSVEIAEGRDVTIRFDGKRCIHARRCVMGEPGVFRANVEGAWIHPDDAAPDDILRIAYACPSGAISVTRKDGGQGEHPPRANIVVVRENGPLAVNADMEIEGHGEMLRATLCRCGLSRNKPFCDNSHIAGGFVATGEPMSRESELKITELTGKVTVKPVVNGPLMMTGKLEVESGTGRNVDRVEKAWFCRCGQSSKKPYCDGTHKAVGFEAP</sequence>
<dbReference type="PANTHER" id="PTHR46491:SF3">
    <property type="entry name" value="CDGSH IRON-SULFUR DOMAIN-CONTAINING PROTEIN 3, MITOCHONDRIAL"/>
    <property type="match status" value="1"/>
</dbReference>
<feature type="domain" description="Iron-binding zinc finger CDGSH type" evidence="5">
    <location>
        <begin position="173"/>
        <end position="210"/>
    </location>
</feature>
<dbReference type="Pfam" id="PF09360">
    <property type="entry name" value="zf-CDGSH"/>
    <property type="match status" value="2"/>
</dbReference>
<gene>
    <name evidence="6" type="ORF">SAMN02982922_3908</name>
</gene>
<dbReference type="InterPro" id="IPR018967">
    <property type="entry name" value="FeS-contain_CDGSH-typ"/>
</dbReference>
<dbReference type="InterPro" id="IPR010693">
    <property type="entry name" value="Divergent_4Fe-4S_mono-cluster"/>
</dbReference>
<keyword evidence="4" id="KW-0411">Iron-sulfur</keyword>
<reference evidence="6 7" key="1">
    <citation type="submission" date="2017-04" db="EMBL/GenBank/DDBJ databases">
        <authorList>
            <person name="Afonso C.L."/>
            <person name="Miller P.J."/>
            <person name="Scott M.A."/>
            <person name="Spackman E."/>
            <person name="Goraichik I."/>
            <person name="Dimitrov K.M."/>
            <person name="Suarez D.L."/>
            <person name="Swayne D.E."/>
        </authorList>
    </citation>
    <scope>NUCLEOTIDE SEQUENCE [LARGE SCALE GENOMIC DNA]</scope>
    <source>
        <strain evidence="6 7">B5P</strain>
    </source>
</reference>
<keyword evidence="7" id="KW-1185">Reference proteome</keyword>
<dbReference type="InterPro" id="IPR042216">
    <property type="entry name" value="MitoNEET_CISD"/>
</dbReference>
<dbReference type="Pfam" id="PF06902">
    <property type="entry name" value="Fer4_19"/>
    <property type="match status" value="1"/>
</dbReference>
<evidence type="ECO:0000313" key="7">
    <source>
        <dbReference type="Proteomes" id="UP000193083"/>
    </source>
</evidence>
<dbReference type="GO" id="GO:0051537">
    <property type="term" value="F:2 iron, 2 sulfur cluster binding"/>
    <property type="evidence" value="ECO:0007669"/>
    <property type="project" value="UniProtKB-KW"/>
</dbReference>
<keyword evidence="1" id="KW-0001">2Fe-2S</keyword>
<dbReference type="SUPFAM" id="SSF54862">
    <property type="entry name" value="4Fe-4S ferredoxins"/>
    <property type="match status" value="1"/>
</dbReference>
<dbReference type="SMART" id="SM00704">
    <property type="entry name" value="ZnF_CDGSH"/>
    <property type="match status" value="2"/>
</dbReference>
<organism evidence="6 7">
    <name type="scientific">Mesorhizobium australicum</name>
    <dbReference type="NCBI Taxonomy" id="536018"/>
    <lineage>
        <taxon>Bacteria</taxon>
        <taxon>Pseudomonadati</taxon>
        <taxon>Pseudomonadota</taxon>
        <taxon>Alphaproteobacteria</taxon>
        <taxon>Hyphomicrobiales</taxon>
        <taxon>Phyllobacteriaceae</taxon>
        <taxon>Mesorhizobium</taxon>
    </lineage>
</organism>
<keyword evidence="3" id="KW-0408">Iron</keyword>
<dbReference type="PANTHER" id="PTHR46491">
    <property type="entry name" value="CDGSH IRON SULFUR DOMAIN PROTEIN HOMOLOG"/>
    <property type="match status" value="1"/>
</dbReference>
<dbReference type="Gene3D" id="3.40.5.90">
    <property type="entry name" value="CDGSH iron-sulfur domain, mitoNEET-type"/>
    <property type="match status" value="2"/>
</dbReference>
<dbReference type="EMBL" id="FXBL01000004">
    <property type="protein sequence ID" value="SMH49373.1"/>
    <property type="molecule type" value="Genomic_DNA"/>
</dbReference>
<dbReference type="OrthoDB" id="9795032at2"/>
<name>A0A1X7PDZ5_9HYPH</name>
<protein>
    <submittedName>
        <fullName evidence="6">Uncharacterized Fe-S cluster protein YjdI</fullName>
    </submittedName>
</protein>
<evidence type="ECO:0000256" key="1">
    <source>
        <dbReference type="ARBA" id="ARBA00022714"/>
    </source>
</evidence>
<dbReference type="GO" id="GO:0005737">
    <property type="term" value="C:cytoplasm"/>
    <property type="evidence" value="ECO:0007669"/>
    <property type="project" value="UniProtKB-ARBA"/>
</dbReference>
<proteinExistence type="predicted"/>
<feature type="domain" description="Iron-binding zinc finger CDGSH type" evidence="5">
    <location>
        <begin position="89"/>
        <end position="133"/>
    </location>
</feature>
<evidence type="ECO:0000259" key="5">
    <source>
        <dbReference type="SMART" id="SM00704"/>
    </source>
</evidence>
<dbReference type="GO" id="GO:0046872">
    <property type="term" value="F:metal ion binding"/>
    <property type="evidence" value="ECO:0007669"/>
    <property type="project" value="UniProtKB-KW"/>
</dbReference>
<dbReference type="Gene3D" id="3.30.70.20">
    <property type="match status" value="1"/>
</dbReference>